<comment type="function">
    <text evidence="6">Catalyzes the reduction of dTDP-6-deoxy-L-lyxo-4-hexulose to yield dTDP-L-rhamnose.</text>
</comment>
<dbReference type="EC" id="1.1.1.133" evidence="3 6"/>
<evidence type="ECO:0000256" key="6">
    <source>
        <dbReference type="RuleBase" id="RU364082"/>
    </source>
</evidence>
<feature type="domain" description="RmlD-like substrate binding" evidence="7">
    <location>
        <begin position="5"/>
        <end position="299"/>
    </location>
</feature>
<comment type="pathway">
    <text evidence="1 6">Carbohydrate biosynthesis; dTDP-L-rhamnose biosynthesis.</text>
</comment>
<comment type="catalytic activity">
    <reaction evidence="5">
        <text>dTDP-beta-L-rhamnose + NADP(+) = dTDP-4-dehydro-beta-L-rhamnose + NADPH + H(+)</text>
        <dbReference type="Rhea" id="RHEA:21796"/>
        <dbReference type="ChEBI" id="CHEBI:15378"/>
        <dbReference type="ChEBI" id="CHEBI:57510"/>
        <dbReference type="ChEBI" id="CHEBI:57783"/>
        <dbReference type="ChEBI" id="CHEBI:58349"/>
        <dbReference type="ChEBI" id="CHEBI:62830"/>
        <dbReference type="EC" id="1.1.1.133"/>
    </reaction>
</comment>
<dbReference type="Pfam" id="PF04321">
    <property type="entry name" value="RmlD_sub_bind"/>
    <property type="match status" value="1"/>
</dbReference>
<sequence>MIPPRVLITGADGLVGQALTRRFAEWPGLDLLLTGRGDGSRLAEFSGGWVPLEVTDAAEVERVMQGFSPTVVVHLAAMSKVEPCEREREACWEVNVHATERIARSCRRHGARLVFLSTDFVFDGTAGPYGEGDRPSPVNAYGRSKLAAENAIIGSRLAEWSIVRTTLGFGDVVGYPEGRFNLATFLVRELSAGREVRVPSDQYRTPTYVPDLARGIARLIDQRRDGVYHIAGGEYMSTFEFAQILAQRYGYDAGLLRPVTTAELHPDAPRPLKAGLLTLRAQSEIGFRATPLAEALDALGKRLGVLA</sequence>
<accession>A0A259TZN5</accession>
<proteinExistence type="inferred from homology"/>
<dbReference type="UniPathway" id="UPA00124"/>
<evidence type="ECO:0000313" key="8">
    <source>
        <dbReference type="EMBL" id="OZC03024.1"/>
    </source>
</evidence>
<name>A0A259TZN5_9BACT</name>
<evidence type="ECO:0000256" key="5">
    <source>
        <dbReference type="ARBA" id="ARBA00048200"/>
    </source>
</evidence>
<dbReference type="EMBL" id="MQWB01000001">
    <property type="protein sequence ID" value="OZC03024.1"/>
    <property type="molecule type" value="Genomic_DNA"/>
</dbReference>
<evidence type="ECO:0000256" key="1">
    <source>
        <dbReference type="ARBA" id="ARBA00004781"/>
    </source>
</evidence>
<keyword evidence="6" id="KW-0521">NADP</keyword>
<dbReference type="InterPro" id="IPR005913">
    <property type="entry name" value="dTDP_dehydrorham_reduct"/>
</dbReference>
<dbReference type="Gene3D" id="3.40.50.720">
    <property type="entry name" value="NAD(P)-binding Rossmann-like Domain"/>
    <property type="match status" value="1"/>
</dbReference>
<dbReference type="Proteomes" id="UP000216446">
    <property type="component" value="Unassembled WGS sequence"/>
</dbReference>
<comment type="similarity">
    <text evidence="2 6">Belongs to the dTDP-4-dehydrorhamnose reductase family.</text>
</comment>
<dbReference type="CDD" id="cd05254">
    <property type="entry name" value="dTDP_HR_like_SDR_e"/>
    <property type="match status" value="1"/>
</dbReference>
<dbReference type="OrthoDB" id="9803892at2"/>
<comment type="caution">
    <text evidence="8">The sequence shown here is derived from an EMBL/GenBank/DDBJ whole genome shotgun (WGS) entry which is preliminary data.</text>
</comment>
<evidence type="ECO:0000313" key="9">
    <source>
        <dbReference type="Proteomes" id="UP000216446"/>
    </source>
</evidence>
<dbReference type="InParanoid" id="A0A259TZN5"/>
<reference evidence="8 9" key="1">
    <citation type="submission" date="2016-11" db="EMBL/GenBank/DDBJ databases">
        <title>Study of marine rhodopsin-containing bacteria.</title>
        <authorList>
            <person name="Yoshizawa S."/>
            <person name="Kumagai Y."/>
            <person name="Kogure K."/>
        </authorList>
    </citation>
    <scope>NUCLEOTIDE SEQUENCE [LARGE SCALE GENOMIC DNA]</scope>
    <source>
        <strain evidence="8 9">SG-29</strain>
    </source>
</reference>
<protein>
    <recommendedName>
        <fullName evidence="4 6">dTDP-4-dehydrorhamnose reductase</fullName>
        <ecNumber evidence="3 6">1.1.1.133</ecNumber>
    </recommendedName>
</protein>
<dbReference type="RefSeq" id="WP_094547896.1">
    <property type="nucleotide sequence ID" value="NZ_MQWB01000001.1"/>
</dbReference>
<dbReference type="SUPFAM" id="SSF51735">
    <property type="entry name" value="NAD(P)-binding Rossmann-fold domains"/>
    <property type="match status" value="1"/>
</dbReference>
<dbReference type="AlphaFoldDB" id="A0A259TZN5"/>
<evidence type="ECO:0000256" key="4">
    <source>
        <dbReference type="ARBA" id="ARBA00017099"/>
    </source>
</evidence>
<dbReference type="InterPro" id="IPR036291">
    <property type="entry name" value="NAD(P)-bd_dom_sf"/>
</dbReference>
<dbReference type="PANTHER" id="PTHR10491">
    <property type="entry name" value="DTDP-4-DEHYDRORHAMNOSE REDUCTASE"/>
    <property type="match status" value="1"/>
</dbReference>
<dbReference type="InterPro" id="IPR029903">
    <property type="entry name" value="RmlD-like-bd"/>
</dbReference>
<dbReference type="PANTHER" id="PTHR10491:SF4">
    <property type="entry name" value="METHIONINE ADENOSYLTRANSFERASE 2 SUBUNIT BETA"/>
    <property type="match status" value="1"/>
</dbReference>
<dbReference type="GO" id="GO:0019305">
    <property type="term" value="P:dTDP-rhamnose biosynthetic process"/>
    <property type="evidence" value="ECO:0007669"/>
    <property type="project" value="UniProtKB-UniPathway"/>
</dbReference>
<evidence type="ECO:0000256" key="3">
    <source>
        <dbReference type="ARBA" id="ARBA00012929"/>
    </source>
</evidence>
<gene>
    <name evidence="8" type="ORF">BSZ36_08605</name>
</gene>
<organism evidence="8 9">
    <name type="scientific">Rubricoccus marinus</name>
    <dbReference type="NCBI Taxonomy" id="716817"/>
    <lineage>
        <taxon>Bacteria</taxon>
        <taxon>Pseudomonadati</taxon>
        <taxon>Rhodothermota</taxon>
        <taxon>Rhodothermia</taxon>
        <taxon>Rhodothermales</taxon>
        <taxon>Rubricoccaceae</taxon>
        <taxon>Rubricoccus</taxon>
    </lineage>
</organism>
<evidence type="ECO:0000259" key="7">
    <source>
        <dbReference type="Pfam" id="PF04321"/>
    </source>
</evidence>
<keyword evidence="9" id="KW-1185">Reference proteome</keyword>
<evidence type="ECO:0000256" key="2">
    <source>
        <dbReference type="ARBA" id="ARBA00010944"/>
    </source>
</evidence>
<dbReference type="GO" id="GO:0008831">
    <property type="term" value="F:dTDP-4-dehydrorhamnose reductase activity"/>
    <property type="evidence" value="ECO:0007669"/>
    <property type="project" value="UniProtKB-EC"/>
</dbReference>
<keyword evidence="6" id="KW-0560">Oxidoreductase</keyword>